<evidence type="ECO:0000313" key="3">
    <source>
        <dbReference type="Proteomes" id="UP000271098"/>
    </source>
</evidence>
<accession>A0A3P7RJR7</accession>
<dbReference type="EMBL" id="UYRT01102571">
    <property type="protein sequence ID" value="VDN43346.1"/>
    <property type="molecule type" value="Genomic_DNA"/>
</dbReference>
<sequence>MQGRIMKFDEVSRQMHAVPWIPASNVIPWQPIRTRSKRHRSAKRSANCNSASSKKFQTPNIRSKSAQR</sequence>
<gene>
    <name evidence="2" type="ORF">GPUH_LOCUS24800</name>
</gene>
<dbReference type="AlphaFoldDB" id="A0A3P7RJR7"/>
<dbReference type="OrthoDB" id="5877408at2759"/>
<dbReference type="Proteomes" id="UP000271098">
    <property type="component" value="Unassembled WGS sequence"/>
</dbReference>
<keyword evidence="3" id="KW-1185">Reference proteome</keyword>
<feature type="compositionally biased region" description="Basic residues" evidence="1">
    <location>
        <begin position="34"/>
        <end position="43"/>
    </location>
</feature>
<feature type="region of interest" description="Disordered" evidence="1">
    <location>
        <begin position="31"/>
        <end position="68"/>
    </location>
</feature>
<protein>
    <submittedName>
        <fullName evidence="2">Uncharacterized protein</fullName>
    </submittedName>
</protein>
<organism evidence="2 3">
    <name type="scientific">Gongylonema pulchrum</name>
    <dbReference type="NCBI Taxonomy" id="637853"/>
    <lineage>
        <taxon>Eukaryota</taxon>
        <taxon>Metazoa</taxon>
        <taxon>Ecdysozoa</taxon>
        <taxon>Nematoda</taxon>
        <taxon>Chromadorea</taxon>
        <taxon>Rhabditida</taxon>
        <taxon>Spirurina</taxon>
        <taxon>Spiruromorpha</taxon>
        <taxon>Spiruroidea</taxon>
        <taxon>Gongylonematidae</taxon>
        <taxon>Gongylonema</taxon>
    </lineage>
</organism>
<evidence type="ECO:0000313" key="2">
    <source>
        <dbReference type="EMBL" id="VDN43346.1"/>
    </source>
</evidence>
<name>A0A3P7RJR7_9BILA</name>
<reference evidence="2 3" key="1">
    <citation type="submission" date="2018-11" db="EMBL/GenBank/DDBJ databases">
        <authorList>
            <consortium name="Pathogen Informatics"/>
        </authorList>
    </citation>
    <scope>NUCLEOTIDE SEQUENCE [LARGE SCALE GENOMIC DNA]</scope>
</reference>
<evidence type="ECO:0000256" key="1">
    <source>
        <dbReference type="SAM" id="MobiDB-lite"/>
    </source>
</evidence>
<proteinExistence type="predicted"/>
<feature type="compositionally biased region" description="Polar residues" evidence="1">
    <location>
        <begin position="47"/>
        <end position="68"/>
    </location>
</feature>